<organism evidence="2 3">
    <name type="scientific">Pseudomonas umsongensis</name>
    <dbReference type="NCBI Taxonomy" id="198618"/>
    <lineage>
        <taxon>Bacteria</taxon>
        <taxon>Pseudomonadati</taxon>
        <taxon>Pseudomonadota</taxon>
        <taxon>Gammaproteobacteria</taxon>
        <taxon>Pseudomonadales</taxon>
        <taxon>Pseudomonadaceae</taxon>
        <taxon>Pseudomonas</taxon>
    </lineage>
</organism>
<dbReference type="EMBL" id="NIWU01000009">
    <property type="protein sequence ID" value="OXR28108.1"/>
    <property type="molecule type" value="Genomic_DNA"/>
</dbReference>
<feature type="region of interest" description="Disordered" evidence="1">
    <location>
        <begin position="54"/>
        <end position="78"/>
    </location>
</feature>
<gene>
    <name evidence="2" type="ORF">PSUM_28995</name>
</gene>
<reference evidence="2 3" key="1">
    <citation type="submission" date="2017-06" db="EMBL/GenBank/DDBJ databases">
        <authorList>
            <person name="Furmanczyk E.M."/>
        </authorList>
    </citation>
    <scope>NUCLEOTIDE SEQUENCE [LARGE SCALE GENOMIC DNA]</scope>
    <source>
        <strain evidence="2 3">DSM 16611</strain>
    </source>
</reference>
<protein>
    <submittedName>
        <fullName evidence="2">Uncharacterized protein</fullName>
    </submittedName>
</protein>
<sequence length="78" mass="8603">MEFGSLISRDEKRASWVVKEGSNCPANNQGLLKDILLQRINDCMVSVQRYASAEDVRQGSPQQSAVYTKADCSPPQAD</sequence>
<comment type="caution">
    <text evidence="2">The sequence shown here is derived from an EMBL/GenBank/DDBJ whole genome shotgun (WGS) entry which is preliminary data.</text>
</comment>
<evidence type="ECO:0000313" key="2">
    <source>
        <dbReference type="EMBL" id="OXR28108.1"/>
    </source>
</evidence>
<name>A0ABX4DMY1_9PSED</name>
<evidence type="ECO:0000256" key="1">
    <source>
        <dbReference type="SAM" id="MobiDB-lite"/>
    </source>
</evidence>
<dbReference type="Proteomes" id="UP000215455">
    <property type="component" value="Unassembled WGS sequence"/>
</dbReference>
<evidence type="ECO:0000313" key="3">
    <source>
        <dbReference type="Proteomes" id="UP000215455"/>
    </source>
</evidence>
<proteinExistence type="predicted"/>
<keyword evidence="3" id="KW-1185">Reference proteome</keyword>
<accession>A0ABX4DMY1</accession>